<name>A0ABW7AR38_9ACTN</name>
<dbReference type="EMBL" id="JBICRM010000030">
    <property type="protein sequence ID" value="MFG1708735.1"/>
    <property type="molecule type" value="Genomic_DNA"/>
</dbReference>
<gene>
    <name evidence="2" type="ORF">ACFLIM_36610</name>
</gene>
<feature type="region of interest" description="Disordered" evidence="1">
    <location>
        <begin position="1"/>
        <end position="49"/>
    </location>
</feature>
<reference evidence="2 3" key="1">
    <citation type="submission" date="2024-10" db="EMBL/GenBank/DDBJ databases">
        <authorList>
            <person name="Topkara A.R."/>
            <person name="Saygin H."/>
        </authorList>
    </citation>
    <scope>NUCLEOTIDE SEQUENCE [LARGE SCALE GENOMIC DNA]</scope>
    <source>
        <strain evidence="2 3">M3C6</strain>
    </source>
</reference>
<dbReference type="RefSeq" id="WP_393172964.1">
    <property type="nucleotide sequence ID" value="NZ_JBICRM010000030.1"/>
</dbReference>
<evidence type="ECO:0000256" key="1">
    <source>
        <dbReference type="SAM" id="MobiDB-lite"/>
    </source>
</evidence>
<comment type="caution">
    <text evidence="2">The sequence shown here is derived from an EMBL/GenBank/DDBJ whole genome shotgun (WGS) entry which is preliminary data.</text>
</comment>
<evidence type="ECO:0000313" key="3">
    <source>
        <dbReference type="Proteomes" id="UP001603978"/>
    </source>
</evidence>
<protein>
    <submittedName>
        <fullName evidence="2">Uncharacterized protein</fullName>
    </submittedName>
</protein>
<keyword evidence="3" id="KW-1185">Reference proteome</keyword>
<sequence>MFAQGAAETPQDAAYPPMPFNVRGGAPETLSGPHAPRDSRFRRYAGRAR</sequence>
<proteinExistence type="predicted"/>
<accession>A0ABW7AR38</accession>
<organism evidence="2 3">
    <name type="scientific">Nonomuraea marmarensis</name>
    <dbReference type="NCBI Taxonomy" id="3351344"/>
    <lineage>
        <taxon>Bacteria</taxon>
        <taxon>Bacillati</taxon>
        <taxon>Actinomycetota</taxon>
        <taxon>Actinomycetes</taxon>
        <taxon>Streptosporangiales</taxon>
        <taxon>Streptosporangiaceae</taxon>
        <taxon>Nonomuraea</taxon>
    </lineage>
</organism>
<dbReference type="Proteomes" id="UP001603978">
    <property type="component" value="Unassembled WGS sequence"/>
</dbReference>
<evidence type="ECO:0000313" key="2">
    <source>
        <dbReference type="EMBL" id="MFG1708735.1"/>
    </source>
</evidence>